<dbReference type="AlphaFoldDB" id="A0AAD9DB83"/>
<dbReference type="PANTHER" id="PTHR43642">
    <property type="entry name" value="HYBRID SIGNAL TRANSDUCTION HISTIDINE KINASE G"/>
    <property type="match status" value="1"/>
</dbReference>
<feature type="region of interest" description="Disordered" evidence="1">
    <location>
        <begin position="177"/>
        <end position="199"/>
    </location>
</feature>
<dbReference type="SUPFAM" id="SSF52540">
    <property type="entry name" value="P-loop containing nucleoside triphosphate hydrolases"/>
    <property type="match status" value="1"/>
</dbReference>
<dbReference type="InterPro" id="IPR027417">
    <property type="entry name" value="P-loop_NTPase"/>
</dbReference>
<accession>A0AAD9DB83</accession>
<dbReference type="InterPro" id="IPR041664">
    <property type="entry name" value="AAA_16"/>
</dbReference>
<evidence type="ECO:0000259" key="2">
    <source>
        <dbReference type="Pfam" id="PF13191"/>
    </source>
</evidence>
<dbReference type="Pfam" id="PF13191">
    <property type="entry name" value="AAA_16"/>
    <property type="match status" value="1"/>
</dbReference>
<protein>
    <submittedName>
        <fullName evidence="3">AAA ATPase</fullName>
    </submittedName>
</protein>
<organism evidence="3 4">
    <name type="scientific">Skeletonema marinoi</name>
    <dbReference type="NCBI Taxonomy" id="267567"/>
    <lineage>
        <taxon>Eukaryota</taxon>
        <taxon>Sar</taxon>
        <taxon>Stramenopiles</taxon>
        <taxon>Ochrophyta</taxon>
        <taxon>Bacillariophyta</taxon>
        <taxon>Coscinodiscophyceae</taxon>
        <taxon>Thalassiosirophycidae</taxon>
        <taxon>Thalassiosirales</taxon>
        <taxon>Skeletonemataceae</taxon>
        <taxon>Skeletonema</taxon>
        <taxon>Skeletonema marinoi-dohrnii complex</taxon>
    </lineage>
</organism>
<dbReference type="SUPFAM" id="SSF48452">
    <property type="entry name" value="TPR-like"/>
    <property type="match status" value="1"/>
</dbReference>
<comment type="caution">
    <text evidence="3">The sequence shown here is derived from an EMBL/GenBank/DDBJ whole genome shotgun (WGS) entry which is preliminary data.</text>
</comment>
<evidence type="ECO:0000256" key="1">
    <source>
        <dbReference type="SAM" id="MobiDB-lite"/>
    </source>
</evidence>
<dbReference type="Gene3D" id="3.40.50.300">
    <property type="entry name" value="P-loop containing nucleotide triphosphate hydrolases"/>
    <property type="match status" value="1"/>
</dbReference>
<evidence type="ECO:0000313" key="4">
    <source>
        <dbReference type="Proteomes" id="UP001224775"/>
    </source>
</evidence>
<name>A0AAD9DB83_9STRA</name>
<dbReference type="InterPro" id="IPR053159">
    <property type="entry name" value="Hybrid_Histidine_Kinase"/>
</dbReference>
<evidence type="ECO:0000313" key="3">
    <source>
        <dbReference type="EMBL" id="KAK1739440.1"/>
    </source>
</evidence>
<dbReference type="Proteomes" id="UP001224775">
    <property type="component" value="Unassembled WGS sequence"/>
</dbReference>
<dbReference type="EMBL" id="JATAAI010000018">
    <property type="protein sequence ID" value="KAK1739440.1"/>
    <property type="molecule type" value="Genomic_DNA"/>
</dbReference>
<sequence length="1264" mass="141411">MMNPDQPELGEAVPLQTWLLGEIQKQVPVQQNGLQLSIIRKTTVAYAVAKLLRRAITSTPLSAAKISIDNFVVRTKKQHDNSELLPTSSMTDILGVDMISERLSLTIIEPSHVNNMLDEGEEGGTGRAIEVCISPSQLLESSSSAFEQIDEKTICHLFGVMLYQLYSNLDPTSKESLLGADPIQNNSEQLGDDYDGAKEPARKKAATTTYSALHDVNTPPSIIMLVQNLVESKCDHPLNPQNICTSMKEACDDLHLLLHEPSRFMFTRKQLERVGSVQLKFRQNRLYGREKEMSLLSDAFNRVSAGGNEAFFIGGFSGSGKTRLVETVMTLVEISGGYVIKLKFDQVKGRPLLELISAFNELCSLIRKKKSPQELQIIVDQLTESVGSDLSMLGRLLPNVYSLLPRGQLKQSREQGGNRMNFQSVCFILRQFMRVVSSKSHPVMLFLDDLQWSDSTVLDVIHDILSEETDARCFFVGSYRSNEVSSEHAIFGLMKDLETSKVTTQKLILDGIKIEDVNTLISDALCAFPRTTRRLSTIIHEKTQGNPFFCLEFLRSLVDRGLLRHSLRQGSWEWDAEKIGLENTTDNVLYLLSSKMNGLTNEVQTVLKVLSCFGIKVNGNIITYLNSTSQYCDIIVGIEEARSSGFISLTGEPSCYSFAHDKVREAAYSLVPSDEKHDKLGMALINASKGDDLDDATVLTIVCQLNRNLLSLKQSSSSVRTEVSSLNYKSGVIAMNRSDYETASHYFSLASQMLPDNHWESNYELSLQLNIATAKATYSTGNTDKSQAALDIILREATCMEDKLDAYSLVAFIHHSQERGEEAYTTCQDVLTQLGEEIPECVTPEENKKFIEETTLLLSDLSKESLQGMNEMDTSMQTAVKFFSFMAQIAWFSRPELLPFICLRIAKITMENGLCKHSLVGFVQFAFVLCQGKALSLSNVQVGCKIGEIAMSMLDHFDYSEIKTSVVHIYSYVQQHCNPIQKVAESAAKGFELGIACGDTVSAFLNAVQHIRLSIMGGRRLPDVLRETDKYLSIIGHHRNTLSTAYLSIYRQMIATLTGINSGVTTDQGESGEAPEQVYGNRRTLLSHFQQAWQSFWLGYNERCHHYCEKLLGMTQLGGHHRILANFYYGLNSFSLSRKGQLIKAAKLKQVTKDALIVMREAEEVSKWNYRNKVFLLQAEIHSHEGKIDEAEAAYGAAITAARASKFIHEQGLACEYAAFHCKRNDKLDHAVNFFHQAKLCYNEWGCSMKVDYCIKQMSQITNS</sequence>
<proteinExistence type="predicted"/>
<gene>
    <name evidence="3" type="ORF">QTG54_009983</name>
</gene>
<dbReference type="PANTHER" id="PTHR43642:SF1">
    <property type="entry name" value="HYBRID SIGNAL TRANSDUCTION HISTIDINE KINASE G"/>
    <property type="match status" value="1"/>
</dbReference>
<reference evidence="3" key="1">
    <citation type="submission" date="2023-06" db="EMBL/GenBank/DDBJ databases">
        <title>Survivors Of The Sea: Transcriptome response of Skeletonema marinoi to long-term dormancy.</title>
        <authorList>
            <person name="Pinder M.I.M."/>
            <person name="Kourtchenko O."/>
            <person name="Robertson E.K."/>
            <person name="Larsson T."/>
            <person name="Maumus F."/>
            <person name="Osuna-Cruz C.M."/>
            <person name="Vancaester E."/>
            <person name="Stenow R."/>
            <person name="Vandepoele K."/>
            <person name="Ploug H."/>
            <person name="Bruchert V."/>
            <person name="Godhe A."/>
            <person name="Topel M."/>
        </authorList>
    </citation>
    <scope>NUCLEOTIDE SEQUENCE</scope>
    <source>
        <strain evidence="3">R05AC</strain>
    </source>
</reference>
<keyword evidence="4" id="KW-1185">Reference proteome</keyword>
<dbReference type="InterPro" id="IPR011990">
    <property type="entry name" value="TPR-like_helical_dom_sf"/>
</dbReference>
<feature type="domain" description="Orc1-like AAA ATPase" evidence="2">
    <location>
        <begin position="285"/>
        <end position="475"/>
    </location>
</feature>